<name>A0A6G1H5Z9_9PEZI</name>
<protein>
    <recommendedName>
        <fullName evidence="9">D-xylulose reductase</fullName>
        <ecNumber evidence="9">1.1.1.9</ecNumber>
    </recommendedName>
    <alternativeName>
        <fullName evidence="10">Xylitol dehydrogenase A</fullName>
    </alternativeName>
</protein>
<reference evidence="14" key="1">
    <citation type="journal article" date="2020" name="Stud. Mycol.">
        <title>101 Dothideomycetes genomes: a test case for predicting lifestyles and emergence of pathogens.</title>
        <authorList>
            <person name="Haridas S."/>
            <person name="Albert R."/>
            <person name="Binder M."/>
            <person name="Bloem J."/>
            <person name="Labutti K."/>
            <person name="Salamov A."/>
            <person name="Andreopoulos B."/>
            <person name="Baker S."/>
            <person name="Barry K."/>
            <person name="Bills G."/>
            <person name="Bluhm B."/>
            <person name="Cannon C."/>
            <person name="Castanera R."/>
            <person name="Culley D."/>
            <person name="Daum C."/>
            <person name="Ezra D."/>
            <person name="Gonzalez J."/>
            <person name="Henrissat B."/>
            <person name="Kuo A."/>
            <person name="Liang C."/>
            <person name="Lipzen A."/>
            <person name="Lutzoni F."/>
            <person name="Magnuson J."/>
            <person name="Mondo S."/>
            <person name="Nolan M."/>
            <person name="Ohm R."/>
            <person name="Pangilinan J."/>
            <person name="Park H.-J."/>
            <person name="Ramirez L."/>
            <person name="Alfaro M."/>
            <person name="Sun H."/>
            <person name="Tritt A."/>
            <person name="Yoshinaga Y."/>
            <person name="Zwiers L.-H."/>
            <person name="Turgeon B."/>
            <person name="Goodwin S."/>
            <person name="Spatafora J."/>
            <person name="Crous P."/>
            <person name="Grigoriev I."/>
        </authorList>
    </citation>
    <scope>NUCLEOTIDE SEQUENCE</scope>
    <source>
        <strain evidence="14">CBS 113979</strain>
    </source>
</reference>
<sequence>MNSPDAPADAAEAQPLHVFDLPQIYTKPSAETLLHTLAMFTSTPPSWESSDVDEPADAFNGQKHVKRARTRDQPRRIDPEGLTNYLTRIIASDLHWIGDENAKERVWEQASLRMSERSGRTGMAAISRSFQIPTSDGPVDVVLHEPALTADNLGLKTWASSYLLAKRLHSMAIPRDENGKTTILELGSGTGLVGIAAAAVIGTEVLLTDLPEISGNLQSNVVSNEEMVAMRGGYAQTGVLDWSDPGRLIVTQGWPHPKKFPLILATDSLYSPELPGLLVQTISTWLSRAASARVIIECPLREGFSAEIDDFRSQMSKLGLLIDSEGEETGYDDWGSSNSDSPQEVRCWCLQLNFLHLPTLAMADKNPSFVLQKPLEIKYEDRPVPELKSPNDVLVRVQWTGICGSDVHYWQHGRIGSFVLNAPMTLGHESSGTIHSIGSSVTTLQPGDIVAVEPGVPCRRCAPCKAGKYNLCPDMRFAATPPYDGTLCKYYAVPEDFCYKLPQGMSAEEGALVEPLAVGVHVTRQADVKPGDNVVVWGAGPVGLLCCAVAKAFGANEIVSVDMNEERLKFATSFAATQSWRPQKGETAQQSGERLAKDCGFEAAGGADVAIDATGAEPCIQTAIWALRKGGRYVQAGMGKDEIMFPIGAACGKELTIKGSFRYGGGDYKLAVDLVGSGKVDVKRLITGKVGFMEAEKAFEDVKAGKGIKTLIGGPE</sequence>
<evidence type="ECO:0000256" key="1">
    <source>
        <dbReference type="ARBA" id="ARBA00001947"/>
    </source>
</evidence>
<evidence type="ECO:0000256" key="3">
    <source>
        <dbReference type="ARBA" id="ARBA00022723"/>
    </source>
</evidence>
<dbReference type="OrthoDB" id="3941538at2759"/>
<dbReference type="InterPro" id="IPR036291">
    <property type="entry name" value="NAD(P)-bd_dom_sf"/>
</dbReference>
<dbReference type="Pfam" id="PF00107">
    <property type="entry name" value="ADH_zinc_N"/>
    <property type="match status" value="1"/>
</dbReference>
<dbReference type="Pfam" id="PF10294">
    <property type="entry name" value="Methyltransf_16"/>
    <property type="match status" value="1"/>
</dbReference>
<dbReference type="AlphaFoldDB" id="A0A6G1H5Z9"/>
<dbReference type="GO" id="GO:0006062">
    <property type="term" value="P:sorbitol catabolic process"/>
    <property type="evidence" value="ECO:0007669"/>
    <property type="project" value="TreeGrafter"/>
</dbReference>
<dbReference type="SUPFAM" id="SSF53335">
    <property type="entry name" value="S-adenosyl-L-methionine-dependent methyltransferases"/>
    <property type="match status" value="1"/>
</dbReference>
<evidence type="ECO:0000256" key="11">
    <source>
        <dbReference type="RuleBase" id="RU361277"/>
    </source>
</evidence>
<dbReference type="Gene3D" id="3.40.50.720">
    <property type="entry name" value="NAD(P)-binding Rossmann-like Domain"/>
    <property type="match status" value="1"/>
</dbReference>
<evidence type="ECO:0000259" key="13">
    <source>
        <dbReference type="SMART" id="SM00829"/>
    </source>
</evidence>
<evidence type="ECO:0000313" key="15">
    <source>
        <dbReference type="Proteomes" id="UP000800041"/>
    </source>
</evidence>
<dbReference type="Proteomes" id="UP000800041">
    <property type="component" value="Unassembled WGS sequence"/>
</dbReference>
<evidence type="ECO:0000256" key="7">
    <source>
        <dbReference type="ARBA" id="ARBA00024843"/>
    </source>
</evidence>
<keyword evidence="3 11" id="KW-0479">Metal-binding</keyword>
<evidence type="ECO:0000256" key="6">
    <source>
        <dbReference type="ARBA" id="ARBA00023027"/>
    </source>
</evidence>
<dbReference type="Gene3D" id="3.40.50.150">
    <property type="entry name" value="Vaccinia Virus protein VP39"/>
    <property type="match status" value="1"/>
</dbReference>
<dbReference type="GO" id="GO:0008270">
    <property type="term" value="F:zinc ion binding"/>
    <property type="evidence" value="ECO:0007669"/>
    <property type="project" value="InterPro"/>
</dbReference>
<dbReference type="EMBL" id="ML977148">
    <property type="protein sequence ID" value="KAF1988653.1"/>
    <property type="molecule type" value="Genomic_DNA"/>
</dbReference>
<organism evidence="14 15">
    <name type="scientific">Aulographum hederae CBS 113979</name>
    <dbReference type="NCBI Taxonomy" id="1176131"/>
    <lineage>
        <taxon>Eukaryota</taxon>
        <taxon>Fungi</taxon>
        <taxon>Dikarya</taxon>
        <taxon>Ascomycota</taxon>
        <taxon>Pezizomycotina</taxon>
        <taxon>Dothideomycetes</taxon>
        <taxon>Pleosporomycetidae</taxon>
        <taxon>Aulographales</taxon>
        <taxon>Aulographaceae</taxon>
    </lineage>
</organism>
<dbReference type="FunFam" id="3.40.50.720:FF:000068">
    <property type="entry name" value="Sorbitol dehydrogenase"/>
    <property type="match status" value="1"/>
</dbReference>
<dbReference type="InterPro" id="IPR013149">
    <property type="entry name" value="ADH-like_C"/>
</dbReference>
<dbReference type="PANTHER" id="PTHR43161">
    <property type="entry name" value="SORBITOL DEHYDROGENASE"/>
    <property type="match status" value="1"/>
</dbReference>
<evidence type="ECO:0000256" key="5">
    <source>
        <dbReference type="ARBA" id="ARBA00023002"/>
    </source>
</evidence>
<comment type="pathway">
    <text evidence="8">Carbohydrate degradation; L-arabinose degradation via L-arabinitol; D-xylulose 5-phosphate from L-arabinose (fungal route): step 4/5.</text>
</comment>
<dbReference type="InterPro" id="IPR013154">
    <property type="entry name" value="ADH-like_N"/>
</dbReference>
<keyword evidence="6" id="KW-0520">NAD</keyword>
<keyword evidence="4 11" id="KW-0862">Zinc</keyword>
<comment type="cofactor">
    <cofactor evidence="1 11">
        <name>Zn(2+)</name>
        <dbReference type="ChEBI" id="CHEBI:29105"/>
    </cofactor>
</comment>
<comment type="function">
    <text evidence="7">Xylitol dehydrogenase which catalyzes the conversion of xylitol to D-xylulose. Xylose is a major component of hemicelluloses such as xylan. Most fungi utilize D-xylose via three enzymatic reactions, xylose reductase (XR), xylitol dehydrogenase (XDH), and xylulokinase, to form xylulose 5-phosphate, which enters pentose phosphate pathway.</text>
</comment>
<evidence type="ECO:0000256" key="2">
    <source>
        <dbReference type="ARBA" id="ARBA00008072"/>
    </source>
</evidence>
<dbReference type="EC" id="1.1.1.9" evidence="9"/>
<dbReference type="GO" id="GO:0008757">
    <property type="term" value="F:S-adenosylmethionine-dependent methyltransferase activity"/>
    <property type="evidence" value="ECO:0007669"/>
    <property type="project" value="UniProtKB-ARBA"/>
</dbReference>
<dbReference type="InterPro" id="IPR019410">
    <property type="entry name" value="Methyltransf_16"/>
</dbReference>
<dbReference type="SUPFAM" id="SSF51735">
    <property type="entry name" value="NAD(P)-binding Rossmann-fold domains"/>
    <property type="match status" value="1"/>
</dbReference>
<dbReference type="InterPro" id="IPR045306">
    <property type="entry name" value="SDH-like"/>
</dbReference>
<dbReference type="InterPro" id="IPR029063">
    <property type="entry name" value="SAM-dependent_MTases_sf"/>
</dbReference>
<feature type="region of interest" description="Disordered" evidence="12">
    <location>
        <begin position="45"/>
        <end position="78"/>
    </location>
</feature>
<dbReference type="GO" id="GO:0046526">
    <property type="term" value="F:D-xylulose reductase activity"/>
    <property type="evidence" value="ECO:0007669"/>
    <property type="project" value="UniProtKB-EC"/>
</dbReference>
<dbReference type="InterPro" id="IPR002328">
    <property type="entry name" value="ADH_Zn_CS"/>
</dbReference>
<dbReference type="SUPFAM" id="SSF50129">
    <property type="entry name" value="GroES-like"/>
    <property type="match status" value="1"/>
</dbReference>
<evidence type="ECO:0000256" key="8">
    <source>
        <dbReference type="ARBA" id="ARBA00025713"/>
    </source>
</evidence>
<keyword evidence="15" id="KW-1185">Reference proteome</keyword>
<comment type="similarity">
    <text evidence="2 11">Belongs to the zinc-containing alcohol dehydrogenase family.</text>
</comment>
<dbReference type="Pfam" id="PF08240">
    <property type="entry name" value="ADH_N"/>
    <property type="match status" value="1"/>
</dbReference>
<dbReference type="PANTHER" id="PTHR43161:SF9">
    <property type="entry name" value="SORBITOL DEHYDROGENASE"/>
    <property type="match status" value="1"/>
</dbReference>
<evidence type="ECO:0000256" key="4">
    <source>
        <dbReference type="ARBA" id="ARBA00022833"/>
    </source>
</evidence>
<evidence type="ECO:0000256" key="9">
    <source>
        <dbReference type="ARBA" id="ARBA00026119"/>
    </source>
</evidence>
<dbReference type="SMART" id="SM00829">
    <property type="entry name" value="PKS_ER"/>
    <property type="match status" value="1"/>
</dbReference>
<evidence type="ECO:0000313" key="14">
    <source>
        <dbReference type="EMBL" id="KAF1988653.1"/>
    </source>
</evidence>
<evidence type="ECO:0000256" key="10">
    <source>
        <dbReference type="ARBA" id="ARBA00030139"/>
    </source>
</evidence>
<dbReference type="InterPro" id="IPR020843">
    <property type="entry name" value="ER"/>
</dbReference>
<gene>
    <name evidence="14" type="ORF">K402DRAFT_411547</name>
</gene>
<proteinExistence type="inferred from homology"/>
<evidence type="ECO:0000256" key="12">
    <source>
        <dbReference type="SAM" id="MobiDB-lite"/>
    </source>
</evidence>
<dbReference type="PROSITE" id="PS00059">
    <property type="entry name" value="ADH_ZINC"/>
    <property type="match status" value="1"/>
</dbReference>
<keyword evidence="5" id="KW-0560">Oxidoreductase</keyword>
<accession>A0A6G1H5Z9</accession>
<dbReference type="GO" id="GO:0003939">
    <property type="term" value="F:L-iditol 2-dehydrogenase (NAD+) activity"/>
    <property type="evidence" value="ECO:0007669"/>
    <property type="project" value="TreeGrafter"/>
</dbReference>
<dbReference type="Gene3D" id="3.90.180.10">
    <property type="entry name" value="Medium-chain alcohol dehydrogenases, catalytic domain"/>
    <property type="match status" value="1"/>
</dbReference>
<dbReference type="CDD" id="cd05285">
    <property type="entry name" value="sorbitol_DH"/>
    <property type="match status" value="1"/>
</dbReference>
<feature type="domain" description="Enoyl reductase (ER)" evidence="13">
    <location>
        <begin position="373"/>
        <end position="712"/>
    </location>
</feature>
<dbReference type="InterPro" id="IPR011032">
    <property type="entry name" value="GroES-like_sf"/>
</dbReference>